<reference evidence="2 3" key="1">
    <citation type="journal article" date="2024" name="Chem. Sci.">
        <title>Discovery of megapolipeptins by genome mining of a Burkholderiales bacteria collection.</title>
        <authorList>
            <person name="Paulo B.S."/>
            <person name="Recchia M.J.J."/>
            <person name="Lee S."/>
            <person name="Fergusson C.H."/>
            <person name="Romanowski S.B."/>
            <person name="Hernandez A."/>
            <person name="Krull N."/>
            <person name="Liu D.Y."/>
            <person name="Cavanagh H."/>
            <person name="Bos A."/>
            <person name="Gray C.A."/>
            <person name="Murphy B.T."/>
            <person name="Linington R.G."/>
            <person name="Eustaquio A.S."/>
        </authorList>
    </citation>
    <scope>NUCLEOTIDE SEQUENCE [LARGE SCALE GENOMIC DNA]</scope>
    <source>
        <strain evidence="2 3">RL17-350-BIC-A</strain>
    </source>
</reference>
<sequence length="200" mass="22348">MSSEWISAIAGLAGAVIGGLCTLMGVKKQLAAGTADQKRREASHHRAILQALHDELETVAEVYKSSIGNQIGALPKGQPFFYFWPVSSEYFGIYHSNAVFIGHLKDNDLRKALVQTYTYAKALIDSFRLNNAFVEKHQQAALITNQAPTDTNKHMLNAAYQQLVSYAETLQESHKRFERNIEDTLRRLRKAGVLTESDSH</sequence>
<dbReference type="EMBL" id="JAQQEZ010000002">
    <property type="protein sequence ID" value="MFM0000191.1"/>
    <property type="molecule type" value="Genomic_DNA"/>
</dbReference>
<evidence type="ECO:0000313" key="2">
    <source>
        <dbReference type="EMBL" id="MFM0000191.1"/>
    </source>
</evidence>
<gene>
    <name evidence="2" type="ORF">PQR57_04085</name>
</gene>
<dbReference type="Proteomes" id="UP001629230">
    <property type="component" value="Unassembled WGS sequence"/>
</dbReference>
<comment type="caution">
    <text evidence="2">The sequence shown here is derived from an EMBL/GenBank/DDBJ whole genome shotgun (WGS) entry which is preliminary data.</text>
</comment>
<evidence type="ECO:0000313" key="3">
    <source>
        <dbReference type="Proteomes" id="UP001629230"/>
    </source>
</evidence>
<protein>
    <submittedName>
        <fullName evidence="2">Uncharacterized protein</fullName>
    </submittedName>
</protein>
<dbReference type="RefSeq" id="WP_408175677.1">
    <property type="nucleotide sequence ID" value="NZ_JAQQEZ010000002.1"/>
</dbReference>
<feature type="transmembrane region" description="Helical" evidence="1">
    <location>
        <begin position="6"/>
        <end position="26"/>
    </location>
</feature>
<keyword evidence="1" id="KW-1133">Transmembrane helix</keyword>
<evidence type="ECO:0000256" key="1">
    <source>
        <dbReference type="SAM" id="Phobius"/>
    </source>
</evidence>
<accession>A0ABW9AJG5</accession>
<name>A0ABW9AJG5_9BURK</name>
<organism evidence="2 3">
    <name type="scientific">Paraburkholderia dipogonis</name>
    <dbReference type="NCBI Taxonomy" id="1211383"/>
    <lineage>
        <taxon>Bacteria</taxon>
        <taxon>Pseudomonadati</taxon>
        <taxon>Pseudomonadota</taxon>
        <taxon>Betaproteobacteria</taxon>
        <taxon>Burkholderiales</taxon>
        <taxon>Burkholderiaceae</taxon>
        <taxon>Paraburkholderia</taxon>
    </lineage>
</organism>
<keyword evidence="1" id="KW-0812">Transmembrane</keyword>
<proteinExistence type="predicted"/>
<keyword evidence="1" id="KW-0472">Membrane</keyword>
<keyword evidence="3" id="KW-1185">Reference proteome</keyword>